<feature type="binding site" evidence="1">
    <location>
        <position position="970"/>
    </location>
    <ligand>
        <name>Zn(2+)</name>
        <dbReference type="ChEBI" id="CHEBI:29105"/>
    </ligand>
</feature>
<dbReference type="Pfam" id="PF05147">
    <property type="entry name" value="LANC_like"/>
    <property type="match status" value="1"/>
</dbReference>
<dbReference type="PIRSF" id="PIRSF037228">
    <property type="entry name" value="Lant_mod_RumM"/>
    <property type="match status" value="1"/>
</dbReference>
<dbReference type="InterPro" id="IPR012341">
    <property type="entry name" value="6hp_glycosidase-like_sf"/>
</dbReference>
<evidence type="ECO:0000313" key="3">
    <source>
        <dbReference type="EMBL" id="PHK06323.1"/>
    </source>
</evidence>
<keyword evidence="1" id="KW-0862">Zinc</keyword>
<feature type="binding site" evidence="1">
    <location>
        <position position="1015"/>
    </location>
    <ligand>
        <name>Zn(2+)</name>
        <dbReference type="ChEBI" id="CHEBI:29105"/>
    </ligand>
</feature>
<dbReference type="GO" id="GO:0005975">
    <property type="term" value="P:carbohydrate metabolic process"/>
    <property type="evidence" value="ECO:0007669"/>
    <property type="project" value="InterPro"/>
</dbReference>
<dbReference type="GeneID" id="57094908"/>
<accession>A0A9Q5ZFG5</accession>
<proteinExistence type="predicted"/>
<evidence type="ECO:0000259" key="2">
    <source>
        <dbReference type="Pfam" id="PF13575"/>
    </source>
</evidence>
<dbReference type="InterPro" id="IPR007822">
    <property type="entry name" value="LANC-like"/>
</dbReference>
<protein>
    <submittedName>
        <fullName evidence="3">Lanthionine synthetase</fullName>
    </submittedName>
</protein>
<gene>
    <name evidence="3" type="ORF">VF08_04615</name>
</gene>
<dbReference type="GO" id="GO:0005886">
    <property type="term" value="C:plasma membrane"/>
    <property type="evidence" value="ECO:0007669"/>
    <property type="project" value="TreeGrafter"/>
</dbReference>
<evidence type="ECO:0000313" key="4">
    <source>
        <dbReference type="Proteomes" id="UP000222310"/>
    </source>
</evidence>
<feature type="domain" description="Lantibiotic biosynthesis protein dehydration" evidence="2">
    <location>
        <begin position="226"/>
        <end position="602"/>
    </location>
</feature>
<name>A0A9Q5ZFG5_NOSLI</name>
<comment type="caution">
    <text evidence="3">The sequence shown here is derived from an EMBL/GenBank/DDBJ whole genome shotgun (WGS) entry which is preliminary data.</text>
</comment>
<dbReference type="InterPro" id="IPR025410">
    <property type="entry name" value="Lant_dehyd"/>
</dbReference>
<dbReference type="NCBIfam" id="TIGR03897">
    <property type="entry name" value="lanti_2_LanM"/>
    <property type="match status" value="1"/>
</dbReference>
<dbReference type="GO" id="GO:0046872">
    <property type="term" value="F:metal ion binding"/>
    <property type="evidence" value="ECO:0007669"/>
    <property type="project" value="UniProtKB-KW"/>
</dbReference>
<dbReference type="Proteomes" id="UP000222310">
    <property type="component" value="Unassembled WGS sequence"/>
</dbReference>
<sequence>MHEVSFQESAWYRAIPLSERIALLRNIQQAIPNLDINTDFAQRLMQRWKSQSPFTNDSCFAQRLVTDEITEEELFYLLGEPIDALKNRFPDAPNWLIELAEAFSNPTCLNAKITIEPEKTKDKGKVEFLYAISPLIIQGIDRLHQGIQEIIQIRSNLPFDPSTVEDLLFTNLKGQLLWMLSRTMILELNVARLQGLLKGETPEERFQSFLQHLQQPEVVIPLLQEYPVLARQLVISIERWVSFSLQFLQHLCNDWDAICTTFSSKTEPGLLVQIDGGRGDTHRGGRSVLIAKFSSGFQIVYKPKPLAVDVHFQQLLEWLNQRGNHPSFRTLKIINQGTYGWVEFFAVQTCTNSEEIQRFYERQGAYLALLYALEATDFHNENLIATGENPILIDLESLFHPRIENFDIKKSDELAINTINYSVLRVGLLPQRLWVNAESEGIELSGLGGKKGQLTPTAIQYSEATGTDQMRVARKRKPIQGSHNQPTLNESEVNVLDYTEAIVTGFTSIYQLLLRHRNELLSENSPLACFASDEVRFILRPTQTYGLLLHESFHPDLLRNALDRDRFFDRLWRGIEQNPYLAKVIPAERNELWEGDIPMFSTRPNSRDIWTSYDERIPEFFHESGMTLVKNRLQELSEADLREQLWFIRASLTTLAMVGEQGKWPSYHLREPQNSANREQLLAAAQAVGDRLETLALRGEHDASWIGLMLLNQKHWTLTPLGIELYHGLPGVILFLAYLGTVTNQKRYTELARAALITLQRQIENNKVSITSIGGFEGWGGVIYTLTHLGVLWNDPDILNQAELLGETLANLIEKTEKLDIIGGAAGCIASLISLYRCRPSQPILTAAIECGNKIVSHAQNMEQGGSWLQKDVEEKPLSGFSHGAAGMSWALLELESLTGDLRFRTTALSAIEYERSLFCPDVKNWTDLRYVSGSSALSYVSSLPDLKYFPNAILSDNKNYQHICMMAWCHGAPGIGLARLRCLQHLDDTAIRAEIKTALQSTLVHGFGHNHSLCHGDLGNLELLLQASLTLDEPQWKTQVDRLAAIILESIDKHGWLCGVPLGVETPGLMTGLAGIGYGLLRLAEPERVPSLLVLEPPKLNK</sequence>
<dbReference type="RefSeq" id="WP_099070034.1">
    <property type="nucleotide sequence ID" value="NZ_LAHD01000008.1"/>
</dbReference>
<dbReference type="Gene3D" id="1.50.10.10">
    <property type="match status" value="1"/>
</dbReference>
<feature type="binding site" evidence="1">
    <location>
        <position position="1016"/>
    </location>
    <ligand>
        <name>Zn(2+)</name>
        <dbReference type="ChEBI" id="CHEBI:29105"/>
    </ligand>
</feature>
<dbReference type="InterPro" id="IPR017146">
    <property type="entry name" value="Lanti_2_LanM"/>
</dbReference>
<reference evidence="3 4" key="1">
    <citation type="submission" date="2015-02" db="EMBL/GenBank/DDBJ databases">
        <title>Nostoc linckia genome annotation.</title>
        <authorList>
            <person name="Zhou Z."/>
        </authorList>
    </citation>
    <scope>NUCLEOTIDE SEQUENCE [LARGE SCALE GENOMIC DNA]</scope>
    <source>
        <strain evidence="4">z8</strain>
    </source>
</reference>
<dbReference type="SUPFAM" id="SSF158745">
    <property type="entry name" value="LanC-like"/>
    <property type="match status" value="1"/>
</dbReference>
<organism evidence="3 4">
    <name type="scientific">Nostoc linckia z8</name>
    <dbReference type="NCBI Taxonomy" id="1628746"/>
    <lineage>
        <taxon>Bacteria</taxon>
        <taxon>Bacillati</taxon>
        <taxon>Cyanobacteriota</taxon>
        <taxon>Cyanophyceae</taxon>
        <taxon>Nostocales</taxon>
        <taxon>Nostocaceae</taxon>
        <taxon>Nostoc</taxon>
    </lineage>
</organism>
<evidence type="ECO:0000256" key="1">
    <source>
        <dbReference type="PIRSR" id="PIRSR607822-1"/>
    </source>
</evidence>
<dbReference type="EMBL" id="LAHD01000008">
    <property type="protein sequence ID" value="PHK06323.1"/>
    <property type="molecule type" value="Genomic_DNA"/>
</dbReference>
<dbReference type="GO" id="GO:0031179">
    <property type="term" value="P:peptide modification"/>
    <property type="evidence" value="ECO:0007669"/>
    <property type="project" value="InterPro"/>
</dbReference>
<dbReference type="PANTHER" id="PTHR12736">
    <property type="entry name" value="LANC-LIKE PROTEIN"/>
    <property type="match status" value="1"/>
</dbReference>
<dbReference type="PANTHER" id="PTHR12736:SF7">
    <property type="entry name" value="LANC-LIKE PROTEIN 3"/>
    <property type="match status" value="1"/>
</dbReference>
<keyword evidence="1" id="KW-0479">Metal-binding</keyword>
<dbReference type="CDD" id="cd04792">
    <property type="entry name" value="LanM-like"/>
    <property type="match status" value="1"/>
</dbReference>
<dbReference type="SMART" id="SM01260">
    <property type="entry name" value="LANC_like"/>
    <property type="match status" value="1"/>
</dbReference>
<dbReference type="AlphaFoldDB" id="A0A9Q5ZFG5"/>
<dbReference type="Pfam" id="PF13575">
    <property type="entry name" value="DUF4135"/>
    <property type="match status" value="1"/>
</dbReference>
<dbReference type="PRINTS" id="PR01950">
    <property type="entry name" value="LANCSUPER"/>
</dbReference>